<dbReference type="AlphaFoldDB" id="A0A1M7LBD7"/>
<dbReference type="Proteomes" id="UP000186002">
    <property type="component" value="Unassembled WGS sequence"/>
</dbReference>
<dbReference type="EMBL" id="FRBW01000003">
    <property type="protein sequence ID" value="SHM75134.1"/>
    <property type="molecule type" value="Genomic_DNA"/>
</dbReference>
<dbReference type="SUPFAM" id="SSF109854">
    <property type="entry name" value="DinB/YfiT-like putative metalloenzymes"/>
    <property type="match status" value="1"/>
</dbReference>
<evidence type="ECO:0000313" key="4">
    <source>
        <dbReference type="Proteomes" id="UP000186002"/>
    </source>
</evidence>
<protein>
    <submittedName>
        <fullName evidence="3">Uncharacterized damage-inducible protein DinB (Forms a four-helix bundle)</fullName>
    </submittedName>
</protein>
<dbReference type="PANTHER" id="PTHR37302:SF3">
    <property type="entry name" value="DAMAGE-INDUCIBLE PROTEIN DINB"/>
    <property type="match status" value="1"/>
</dbReference>
<evidence type="ECO:0000256" key="1">
    <source>
        <dbReference type="ARBA" id="ARBA00008635"/>
    </source>
</evidence>
<dbReference type="RefSeq" id="WP_073014249.1">
    <property type="nucleotide sequence ID" value="NZ_FRBW01000003.1"/>
</dbReference>
<name>A0A1M7LBD7_9HYPH</name>
<evidence type="ECO:0000313" key="3">
    <source>
        <dbReference type="EMBL" id="SHM75134.1"/>
    </source>
</evidence>
<reference evidence="3 4" key="1">
    <citation type="submission" date="2016-11" db="EMBL/GenBank/DDBJ databases">
        <authorList>
            <person name="Jaros S."/>
            <person name="Januszkiewicz K."/>
            <person name="Wedrychowicz H."/>
        </authorList>
    </citation>
    <scope>NUCLEOTIDE SEQUENCE [LARGE SCALE GENOMIC DNA]</scope>
    <source>
        <strain evidence="3 4">DSM 22153</strain>
    </source>
</reference>
<organism evidence="3 4">
    <name type="scientific">Roseibium suaedae</name>
    <dbReference type="NCBI Taxonomy" id="735517"/>
    <lineage>
        <taxon>Bacteria</taxon>
        <taxon>Pseudomonadati</taxon>
        <taxon>Pseudomonadota</taxon>
        <taxon>Alphaproteobacteria</taxon>
        <taxon>Hyphomicrobiales</taxon>
        <taxon>Stappiaceae</taxon>
        <taxon>Roseibium</taxon>
    </lineage>
</organism>
<dbReference type="GO" id="GO:0046872">
    <property type="term" value="F:metal ion binding"/>
    <property type="evidence" value="ECO:0007669"/>
    <property type="project" value="UniProtKB-KW"/>
</dbReference>
<evidence type="ECO:0000256" key="2">
    <source>
        <dbReference type="ARBA" id="ARBA00022723"/>
    </source>
</evidence>
<accession>A0A1M7LBD7</accession>
<gene>
    <name evidence="3" type="ORF">SAMN05444272_3142</name>
</gene>
<dbReference type="InterPro" id="IPR007837">
    <property type="entry name" value="DinB"/>
</dbReference>
<dbReference type="Gene3D" id="1.20.120.450">
    <property type="entry name" value="dinb family like domain"/>
    <property type="match status" value="1"/>
</dbReference>
<dbReference type="InterPro" id="IPR034660">
    <property type="entry name" value="DinB/YfiT-like"/>
</dbReference>
<proteinExistence type="inferred from homology"/>
<dbReference type="Pfam" id="PF05163">
    <property type="entry name" value="DinB"/>
    <property type="match status" value="1"/>
</dbReference>
<sequence length="179" mass="20085">MKVFICILSEHNKWANDRLLSDCSKLTEHDYHHNHQPMLGSVHETLVSGMATDGHWLSRFSGEPMNSFFAFGSPATCLDDLQEKRSSLDEALCNFAHSLTESRLSKTIALQDPDASADFHQPLCMAMLHMFQQQTQYRSQVQVLLSQAGLTVSGTDLHLFQNLTGRGTLRVHKTKKAAI</sequence>
<keyword evidence="4" id="KW-1185">Reference proteome</keyword>
<keyword evidence="2" id="KW-0479">Metal-binding</keyword>
<comment type="similarity">
    <text evidence="1">Belongs to the DinB family.</text>
</comment>
<dbReference type="PANTHER" id="PTHR37302">
    <property type="entry name" value="SLR1116 PROTEIN"/>
    <property type="match status" value="1"/>
</dbReference>